<dbReference type="AlphaFoldDB" id="A0A8H3I137"/>
<comment type="caution">
    <text evidence="1">The sequence shown here is derived from an EMBL/GenBank/DDBJ whole genome shotgun (WGS) entry which is preliminary data.</text>
</comment>
<protein>
    <submittedName>
        <fullName evidence="1">Uncharacterized protein</fullName>
    </submittedName>
</protein>
<gene>
    <name evidence="1" type="ORF">ALECFALPRED_006930</name>
</gene>
<dbReference type="Proteomes" id="UP000664203">
    <property type="component" value="Unassembled WGS sequence"/>
</dbReference>
<proteinExistence type="predicted"/>
<sequence length="137" mass="14794">MDPAPKANPQAKLVTECFEACPALEIPALKWSSTTLPDLKSVKMSECGGVEEPTVDKKEDHCREGNVAVVLFDERWEEGNVCLQGWLPSLAGHDGNIIAQGKQTSVVAGVSRMDLVGGCMLPSLRELGLDVYLGKRN</sequence>
<evidence type="ECO:0000313" key="2">
    <source>
        <dbReference type="Proteomes" id="UP000664203"/>
    </source>
</evidence>
<dbReference type="OrthoDB" id="5359968at2759"/>
<reference evidence="1" key="1">
    <citation type="submission" date="2021-03" db="EMBL/GenBank/DDBJ databases">
        <authorList>
            <person name="Tagirdzhanova G."/>
        </authorList>
    </citation>
    <scope>NUCLEOTIDE SEQUENCE</scope>
</reference>
<keyword evidence="2" id="KW-1185">Reference proteome</keyword>
<name>A0A8H3I137_9LECA</name>
<evidence type="ECO:0000313" key="1">
    <source>
        <dbReference type="EMBL" id="CAF9910912.1"/>
    </source>
</evidence>
<organism evidence="1 2">
    <name type="scientific">Alectoria fallacina</name>
    <dbReference type="NCBI Taxonomy" id="1903189"/>
    <lineage>
        <taxon>Eukaryota</taxon>
        <taxon>Fungi</taxon>
        <taxon>Dikarya</taxon>
        <taxon>Ascomycota</taxon>
        <taxon>Pezizomycotina</taxon>
        <taxon>Lecanoromycetes</taxon>
        <taxon>OSLEUM clade</taxon>
        <taxon>Lecanoromycetidae</taxon>
        <taxon>Lecanorales</taxon>
        <taxon>Lecanorineae</taxon>
        <taxon>Parmeliaceae</taxon>
        <taxon>Alectoria</taxon>
    </lineage>
</organism>
<accession>A0A8H3I137</accession>
<dbReference type="EMBL" id="CAJPDR010000045">
    <property type="protein sequence ID" value="CAF9910912.1"/>
    <property type="molecule type" value="Genomic_DNA"/>
</dbReference>